<keyword evidence="3" id="KW-1185">Reference proteome</keyword>
<name>A0A0A1T8C2_9HYPO</name>
<sequence length="278" mass="31187">MGNWNPGTINPNTSHHGTGPDKHIIFTNVDTVLATIEAVAAARQDTLTVVGVTPLQFAKLEKARHEMGGTFRMFYVANEGELVVTVPTKLHEATSVAIHRAVEDRMEALDLTKYWKFIGTMTLRSNRQDSSSRQADGGGHPLPRSVNWPTLAITIGTTQALPDLQKQVGWWFTHSDHLVEMVLLVKVYESLRQIRVEKWMEDKYGPTLCQTSTIDMTMKAYLAGPEDEIRKNPDSYIVNGDIVLEYAKLFPGRVKEGEMDVLLTKNVLRQVGVEIWSL</sequence>
<dbReference type="AlphaFoldDB" id="A0A0A1T8C2"/>
<dbReference type="HOGENOM" id="CLU_058490_1_0_1"/>
<accession>A0A0A1T8C2</accession>
<evidence type="ECO:0000313" key="3">
    <source>
        <dbReference type="Proteomes" id="UP000039046"/>
    </source>
</evidence>
<dbReference type="OrthoDB" id="76567at2759"/>
<dbReference type="Proteomes" id="UP000039046">
    <property type="component" value="Unassembled WGS sequence"/>
</dbReference>
<evidence type="ECO:0000256" key="1">
    <source>
        <dbReference type="SAM" id="MobiDB-lite"/>
    </source>
</evidence>
<evidence type="ECO:0000313" key="2">
    <source>
        <dbReference type="EMBL" id="CEJ93346.1"/>
    </source>
</evidence>
<dbReference type="STRING" id="1531966.A0A0A1T8C2"/>
<dbReference type="EMBL" id="CDHN01000005">
    <property type="protein sequence ID" value="CEJ93346.1"/>
    <property type="molecule type" value="Genomic_DNA"/>
</dbReference>
<proteinExistence type="predicted"/>
<protein>
    <submittedName>
        <fullName evidence="2">Uncharacterized protein</fullName>
    </submittedName>
</protein>
<feature type="region of interest" description="Disordered" evidence="1">
    <location>
        <begin position="1"/>
        <end position="20"/>
    </location>
</feature>
<organism evidence="2 3">
    <name type="scientific">[Torrubiella] hemipterigena</name>
    <dbReference type="NCBI Taxonomy" id="1531966"/>
    <lineage>
        <taxon>Eukaryota</taxon>
        <taxon>Fungi</taxon>
        <taxon>Dikarya</taxon>
        <taxon>Ascomycota</taxon>
        <taxon>Pezizomycotina</taxon>
        <taxon>Sordariomycetes</taxon>
        <taxon>Hypocreomycetidae</taxon>
        <taxon>Hypocreales</taxon>
        <taxon>Clavicipitaceae</taxon>
        <taxon>Clavicipitaceae incertae sedis</taxon>
        <taxon>'Torrubiella' clade</taxon>
    </lineage>
</organism>
<feature type="compositionally biased region" description="Polar residues" evidence="1">
    <location>
        <begin position="1"/>
        <end position="16"/>
    </location>
</feature>
<gene>
    <name evidence="2" type="ORF">VHEMI08939</name>
</gene>
<reference evidence="2 3" key="1">
    <citation type="journal article" date="2015" name="Genome Announc.">
        <title>Draft Genome Sequence and Gene Annotation of the Entomopathogenic Fungus Verticillium hemipterigenum.</title>
        <authorList>
            <person name="Horn F."/>
            <person name="Habel A."/>
            <person name="Scharf D.H."/>
            <person name="Dworschak J."/>
            <person name="Brakhage A.A."/>
            <person name="Guthke R."/>
            <person name="Hertweck C."/>
            <person name="Linde J."/>
        </authorList>
    </citation>
    <scope>NUCLEOTIDE SEQUENCE [LARGE SCALE GENOMIC DNA]</scope>
</reference>